<dbReference type="GO" id="GO:0015627">
    <property type="term" value="C:type II protein secretion system complex"/>
    <property type="evidence" value="ECO:0007669"/>
    <property type="project" value="InterPro"/>
</dbReference>
<reference evidence="14 15" key="1">
    <citation type="journal article" date="2014" name="BMC Genomics">
        <title>The genome of the intracellular bacterium of the coastal bivalve, Solemya velum: a blueprint for thriving in and out of symbiosis.</title>
        <authorList>
            <person name="Dmytrenko O."/>
            <person name="Russell S.L."/>
            <person name="Loo W.T."/>
            <person name="Fontanez K.M."/>
            <person name="Liao L."/>
            <person name="Roeselers G."/>
            <person name="Sharma R."/>
            <person name="Stewart F.J."/>
            <person name="Newton I.L."/>
            <person name="Woyke T."/>
            <person name="Wu D."/>
            <person name="Lang J.M."/>
            <person name="Eisen J.A."/>
            <person name="Cavanaugh C.M."/>
        </authorList>
    </citation>
    <scope>NUCLEOTIDE SEQUENCE [LARGE SCALE GENOMIC DNA]</scope>
    <source>
        <strain evidence="14 15">WH</strain>
    </source>
</reference>
<dbReference type="Gene3D" id="3.30.420.380">
    <property type="match status" value="1"/>
</dbReference>
<name>A0A0B0HAL4_SOVGS</name>
<keyword evidence="6" id="KW-0812">Transmembrane</keyword>
<dbReference type="NCBIfam" id="TIGR01709">
    <property type="entry name" value="typeII_sec_gspL"/>
    <property type="match status" value="1"/>
</dbReference>
<feature type="domain" description="GspL periplasmic" evidence="13">
    <location>
        <begin position="267"/>
        <end position="420"/>
    </location>
</feature>
<evidence type="ECO:0000256" key="7">
    <source>
        <dbReference type="ARBA" id="ARBA00022927"/>
    </source>
</evidence>
<dbReference type="OrthoDB" id="7011844at2"/>
<comment type="function">
    <text evidence="10">Inner membrane component of the type II secretion system required for the energy-dependent secretion of extracellular factors such as proteases and toxins from the periplasm.</text>
</comment>
<dbReference type="Pfam" id="PF12693">
    <property type="entry name" value="GspL_C"/>
    <property type="match status" value="1"/>
</dbReference>
<keyword evidence="9" id="KW-0472">Membrane</keyword>
<evidence type="ECO:0000256" key="6">
    <source>
        <dbReference type="ARBA" id="ARBA00022692"/>
    </source>
</evidence>
<dbReference type="GO" id="GO:0015628">
    <property type="term" value="P:protein secretion by the type II secretion system"/>
    <property type="evidence" value="ECO:0007669"/>
    <property type="project" value="InterPro"/>
</dbReference>
<dbReference type="Gene3D" id="3.30.1360.100">
    <property type="entry name" value="General secretion pathway protein M, EpsM"/>
    <property type="match status" value="1"/>
</dbReference>
<dbReference type="GO" id="GO:0009276">
    <property type="term" value="C:Gram-negative-bacterium-type cell wall"/>
    <property type="evidence" value="ECO:0007669"/>
    <property type="project" value="InterPro"/>
</dbReference>
<dbReference type="Proteomes" id="UP000030856">
    <property type="component" value="Unassembled WGS sequence"/>
</dbReference>
<evidence type="ECO:0000259" key="13">
    <source>
        <dbReference type="Pfam" id="PF12693"/>
    </source>
</evidence>
<evidence type="ECO:0000256" key="5">
    <source>
        <dbReference type="ARBA" id="ARBA00022519"/>
    </source>
</evidence>
<keyword evidence="3 10" id="KW-0813">Transport</keyword>
<dbReference type="CDD" id="cd24017">
    <property type="entry name" value="ASKHA_T2SSL_N"/>
    <property type="match status" value="1"/>
</dbReference>
<dbReference type="InterPro" id="IPR024230">
    <property type="entry name" value="GspL_cyto_dom"/>
</dbReference>
<evidence type="ECO:0000256" key="8">
    <source>
        <dbReference type="ARBA" id="ARBA00022989"/>
    </source>
</evidence>
<comment type="subcellular location">
    <subcellularLocation>
        <location evidence="1">Cell inner membrane</location>
        <topology evidence="1">Single-pass membrane protein</topology>
    </subcellularLocation>
</comment>
<protein>
    <recommendedName>
        <fullName evidence="10">Type II secretion system protein L</fullName>
        <shortName evidence="10">T2SS protein L</shortName>
    </recommendedName>
</protein>
<keyword evidence="8" id="KW-1133">Transmembrane helix</keyword>
<dbReference type="Pfam" id="PF05134">
    <property type="entry name" value="T2SSL"/>
    <property type="match status" value="1"/>
</dbReference>
<comment type="similarity">
    <text evidence="2 10">Belongs to the GSP L family.</text>
</comment>
<dbReference type="STRING" id="2340.JV46_18960"/>
<keyword evidence="11" id="KW-0175">Coiled coil</keyword>
<keyword evidence="7 10" id="KW-0653">Protein transport</keyword>
<organism evidence="14 15">
    <name type="scientific">Solemya velum gill symbiont</name>
    <dbReference type="NCBI Taxonomy" id="2340"/>
    <lineage>
        <taxon>Bacteria</taxon>
        <taxon>Pseudomonadati</taxon>
        <taxon>Pseudomonadota</taxon>
        <taxon>Gammaproteobacteria</taxon>
        <taxon>sulfur-oxidizing symbionts</taxon>
    </lineage>
</organism>
<feature type="coiled-coil region" evidence="11">
    <location>
        <begin position="291"/>
        <end position="343"/>
    </location>
</feature>
<dbReference type="eggNOG" id="COG3297">
    <property type="taxonomic scope" value="Bacteria"/>
</dbReference>
<gene>
    <name evidence="14" type="primary">gspL</name>
    <name evidence="14" type="ORF">JV46_18960</name>
</gene>
<dbReference type="EMBL" id="JRAA01000001">
    <property type="protein sequence ID" value="KHF25722.1"/>
    <property type="molecule type" value="Genomic_DNA"/>
</dbReference>
<dbReference type="SUPFAM" id="SSF53067">
    <property type="entry name" value="Actin-like ATPase domain"/>
    <property type="match status" value="1"/>
</dbReference>
<evidence type="ECO:0000256" key="2">
    <source>
        <dbReference type="ARBA" id="ARBA00005318"/>
    </source>
</evidence>
<dbReference type="AlphaFoldDB" id="A0A0B0HAL4"/>
<proteinExistence type="inferred from homology"/>
<dbReference type="GO" id="GO:0005886">
    <property type="term" value="C:plasma membrane"/>
    <property type="evidence" value="ECO:0007669"/>
    <property type="project" value="UniProtKB-SubCell"/>
</dbReference>
<evidence type="ECO:0000256" key="10">
    <source>
        <dbReference type="PIRNR" id="PIRNR015761"/>
    </source>
</evidence>
<dbReference type="InterPro" id="IPR043129">
    <property type="entry name" value="ATPase_NBD"/>
</dbReference>
<evidence type="ECO:0000256" key="9">
    <source>
        <dbReference type="ARBA" id="ARBA00023136"/>
    </source>
</evidence>
<evidence type="ECO:0000256" key="11">
    <source>
        <dbReference type="SAM" id="Coils"/>
    </source>
</evidence>
<keyword evidence="5" id="KW-0997">Cell inner membrane</keyword>
<evidence type="ECO:0000256" key="4">
    <source>
        <dbReference type="ARBA" id="ARBA00022475"/>
    </source>
</evidence>
<keyword evidence="4" id="KW-1003">Cell membrane</keyword>
<dbReference type="InterPro" id="IPR007812">
    <property type="entry name" value="T2SS_protein-GspL"/>
</dbReference>
<dbReference type="PATRIC" id="fig|2340.3.peg.237"/>
<evidence type="ECO:0000313" key="15">
    <source>
        <dbReference type="Proteomes" id="UP000030856"/>
    </source>
</evidence>
<evidence type="ECO:0000256" key="1">
    <source>
        <dbReference type="ARBA" id="ARBA00004377"/>
    </source>
</evidence>
<feature type="domain" description="GspL cytoplasmic actin-ATPase-like" evidence="12">
    <location>
        <begin position="18"/>
        <end position="209"/>
    </location>
</feature>
<sequence>MPSMNITYIACPDESLETCSWMRFVGTSPSAAAQQGTLDELLQEAAGQKLLLVLPAVMVSLLKVQVPAKSDKQFIAALPFALEEELAEDVEQLHFAVMNRAADGQTSVAVTSRQQMQKLFDQLSQHSFSELHVIPETLLLPVNSGSWSLLVTDDHSVLRKSSAAGYGFDSDNLHSLLECESHAQAEAETEEALKVDVFDFRQQDSSQLAELPQLDSLAWQQQEMNVDDPLTARIGLFQHYWSESGDRAHNLLQGVFRIRQEVEGGRRNWLIAASLAAVSLLLLVVINGIENARLQTQLDQLESQMRTLYSEAFPGEQVSNRPVSEMRNRLAKLKRERGAADERFLDYLAVSGRHLHQLPAKSIESLRFHRQVLEIDIRASSVEAIEQLQQKMQKDTLNVELKAITSESGVVRGRLVVSEQKS</sequence>
<comment type="caution">
    <text evidence="14">The sequence shown here is derived from an EMBL/GenBank/DDBJ whole genome shotgun (WGS) entry which is preliminary data.</text>
</comment>
<dbReference type="InterPro" id="IPR025691">
    <property type="entry name" value="GspL_pp_dom"/>
</dbReference>
<keyword evidence="15" id="KW-1185">Reference proteome</keyword>
<evidence type="ECO:0000313" key="14">
    <source>
        <dbReference type="EMBL" id="KHF25722.1"/>
    </source>
</evidence>
<evidence type="ECO:0000259" key="12">
    <source>
        <dbReference type="Pfam" id="PF05134"/>
    </source>
</evidence>
<evidence type="ECO:0000256" key="3">
    <source>
        <dbReference type="ARBA" id="ARBA00022448"/>
    </source>
</evidence>
<dbReference type="Gene3D" id="3.30.420.370">
    <property type="match status" value="1"/>
</dbReference>
<accession>A0A0B0HAL4</accession>
<dbReference type="PIRSF" id="PIRSF015761">
    <property type="entry name" value="Protein_L"/>
    <property type="match status" value="1"/>
</dbReference>